<keyword evidence="5" id="KW-1185">Reference proteome</keyword>
<dbReference type="InterPro" id="IPR016181">
    <property type="entry name" value="Acyl_CoA_acyltransferase"/>
</dbReference>
<accession>A0ABP7YKA8</accession>
<dbReference type="InterPro" id="IPR050680">
    <property type="entry name" value="YpeA/RimI_acetyltransf"/>
</dbReference>
<gene>
    <name evidence="4" type="ORF">GCM10022216_13660</name>
</gene>
<dbReference type="PANTHER" id="PTHR43420">
    <property type="entry name" value="ACETYLTRANSFERASE"/>
    <property type="match status" value="1"/>
</dbReference>
<dbReference type="Gene3D" id="3.40.630.30">
    <property type="match status" value="1"/>
</dbReference>
<sequence>MIRFIKTADTLPIRSSVLQNGKDEQLCINPEHDKADSFHLGYYDESGKLCAVLTIHQTNHPKLPHTGYRLRGMATIPEERRKGYAKELLNAAIEHLKTQLPADYLWMIAREVAYPFYEEMGFEYFSDEYEIEGIGKHTEMYMPFYG</sequence>
<evidence type="ECO:0000259" key="3">
    <source>
        <dbReference type="PROSITE" id="PS51186"/>
    </source>
</evidence>
<organism evidence="4 5">
    <name type="scientific">Sphingobacterium kyonggiense</name>
    <dbReference type="NCBI Taxonomy" id="714075"/>
    <lineage>
        <taxon>Bacteria</taxon>
        <taxon>Pseudomonadati</taxon>
        <taxon>Bacteroidota</taxon>
        <taxon>Sphingobacteriia</taxon>
        <taxon>Sphingobacteriales</taxon>
        <taxon>Sphingobacteriaceae</taxon>
        <taxon>Sphingobacterium</taxon>
    </lineage>
</organism>
<dbReference type="PANTHER" id="PTHR43420:SF12">
    <property type="entry name" value="N-ACETYLTRANSFERASE DOMAIN-CONTAINING PROTEIN"/>
    <property type="match status" value="1"/>
</dbReference>
<proteinExistence type="predicted"/>
<dbReference type="SUPFAM" id="SSF55729">
    <property type="entry name" value="Acyl-CoA N-acyltransferases (Nat)"/>
    <property type="match status" value="1"/>
</dbReference>
<dbReference type="CDD" id="cd04301">
    <property type="entry name" value="NAT_SF"/>
    <property type="match status" value="1"/>
</dbReference>
<comment type="caution">
    <text evidence="4">The sequence shown here is derived from an EMBL/GenBank/DDBJ whole genome shotgun (WGS) entry which is preliminary data.</text>
</comment>
<evidence type="ECO:0000313" key="5">
    <source>
        <dbReference type="Proteomes" id="UP001500101"/>
    </source>
</evidence>
<keyword evidence="1" id="KW-0808">Transferase</keyword>
<dbReference type="RefSeq" id="WP_344673874.1">
    <property type="nucleotide sequence ID" value="NZ_BAAAZI010000006.1"/>
</dbReference>
<name>A0ABP7YKA8_9SPHI</name>
<evidence type="ECO:0000313" key="4">
    <source>
        <dbReference type="EMBL" id="GAA4137552.1"/>
    </source>
</evidence>
<feature type="domain" description="N-acetyltransferase" evidence="3">
    <location>
        <begin position="1"/>
        <end position="145"/>
    </location>
</feature>
<dbReference type="Proteomes" id="UP001500101">
    <property type="component" value="Unassembled WGS sequence"/>
</dbReference>
<evidence type="ECO:0000256" key="1">
    <source>
        <dbReference type="ARBA" id="ARBA00022679"/>
    </source>
</evidence>
<dbReference type="EMBL" id="BAAAZI010000006">
    <property type="protein sequence ID" value="GAA4137552.1"/>
    <property type="molecule type" value="Genomic_DNA"/>
</dbReference>
<keyword evidence="2" id="KW-0012">Acyltransferase</keyword>
<reference evidence="5" key="1">
    <citation type="journal article" date="2019" name="Int. J. Syst. Evol. Microbiol.">
        <title>The Global Catalogue of Microorganisms (GCM) 10K type strain sequencing project: providing services to taxonomists for standard genome sequencing and annotation.</title>
        <authorList>
            <consortium name="The Broad Institute Genomics Platform"/>
            <consortium name="The Broad Institute Genome Sequencing Center for Infectious Disease"/>
            <person name="Wu L."/>
            <person name="Ma J."/>
        </authorList>
    </citation>
    <scope>NUCLEOTIDE SEQUENCE [LARGE SCALE GENOMIC DNA]</scope>
    <source>
        <strain evidence="5">JCM 16704</strain>
    </source>
</reference>
<protein>
    <submittedName>
        <fullName evidence="4">GNAT family N-acetyltransferase</fullName>
    </submittedName>
</protein>
<dbReference type="InterPro" id="IPR000182">
    <property type="entry name" value="GNAT_dom"/>
</dbReference>
<dbReference type="PROSITE" id="PS51186">
    <property type="entry name" value="GNAT"/>
    <property type="match status" value="1"/>
</dbReference>
<evidence type="ECO:0000256" key="2">
    <source>
        <dbReference type="ARBA" id="ARBA00023315"/>
    </source>
</evidence>
<dbReference type="Pfam" id="PF00583">
    <property type="entry name" value="Acetyltransf_1"/>
    <property type="match status" value="1"/>
</dbReference>